<evidence type="ECO:0000259" key="1">
    <source>
        <dbReference type="SMART" id="SM00829"/>
    </source>
</evidence>
<dbReference type="Proteomes" id="UP001139344">
    <property type="component" value="Unassembled WGS sequence"/>
</dbReference>
<reference evidence="2" key="1">
    <citation type="submission" date="2021-12" db="EMBL/GenBank/DDBJ databases">
        <title>Description of Gramella crocea sp. nov., a new bacterium isolated from activated sludge.</title>
        <authorList>
            <person name="Zhang X."/>
        </authorList>
    </citation>
    <scope>NUCLEOTIDE SEQUENCE</scope>
    <source>
        <strain evidence="2">YB25</strain>
    </source>
</reference>
<dbReference type="Pfam" id="PF13602">
    <property type="entry name" value="ADH_zinc_N_2"/>
    <property type="match status" value="1"/>
</dbReference>
<dbReference type="InterPro" id="IPR013154">
    <property type="entry name" value="ADH-like_N"/>
</dbReference>
<dbReference type="RefSeq" id="WP_240096027.1">
    <property type="nucleotide sequence ID" value="NZ_JAJSON010000009.1"/>
</dbReference>
<dbReference type="Gene3D" id="3.90.180.10">
    <property type="entry name" value="Medium-chain alcohol dehydrogenases, catalytic domain"/>
    <property type="match status" value="1"/>
</dbReference>
<organism evidence="2 3">
    <name type="scientific">Christiangramia crocea</name>
    <dbReference type="NCBI Taxonomy" id="2904124"/>
    <lineage>
        <taxon>Bacteria</taxon>
        <taxon>Pseudomonadati</taxon>
        <taxon>Bacteroidota</taxon>
        <taxon>Flavobacteriia</taxon>
        <taxon>Flavobacteriales</taxon>
        <taxon>Flavobacteriaceae</taxon>
        <taxon>Christiangramia</taxon>
    </lineage>
</organism>
<dbReference type="CDD" id="cd08267">
    <property type="entry name" value="MDR1"/>
    <property type="match status" value="1"/>
</dbReference>
<dbReference type="EMBL" id="JAJSON010000009">
    <property type="protein sequence ID" value="MCG9970587.1"/>
    <property type="molecule type" value="Genomic_DNA"/>
</dbReference>
<comment type="caution">
    <text evidence="2">The sequence shown here is derived from an EMBL/GenBank/DDBJ whole genome shotgun (WGS) entry which is preliminary data.</text>
</comment>
<feature type="domain" description="Enoyl reductase (ER)" evidence="1">
    <location>
        <begin position="11"/>
        <end position="318"/>
    </location>
</feature>
<evidence type="ECO:0000313" key="3">
    <source>
        <dbReference type="Proteomes" id="UP001139344"/>
    </source>
</evidence>
<accession>A0A9X1UUJ2</accession>
<name>A0A9X1UUJ2_9FLAO</name>
<proteinExistence type="predicted"/>
<dbReference type="AlphaFoldDB" id="A0A9X1UUJ2"/>
<dbReference type="InterPro" id="IPR050700">
    <property type="entry name" value="YIM1/Zinc_Alcohol_DH_Fams"/>
</dbReference>
<dbReference type="PANTHER" id="PTHR11695">
    <property type="entry name" value="ALCOHOL DEHYDROGENASE RELATED"/>
    <property type="match status" value="1"/>
</dbReference>
<dbReference type="SMART" id="SM00829">
    <property type="entry name" value="PKS_ER"/>
    <property type="match status" value="1"/>
</dbReference>
<keyword evidence="3" id="KW-1185">Reference proteome</keyword>
<dbReference type="SUPFAM" id="SSF50129">
    <property type="entry name" value="GroES-like"/>
    <property type="match status" value="1"/>
</dbReference>
<dbReference type="InterPro" id="IPR011032">
    <property type="entry name" value="GroES-like_sf"/>
</dbReference>
<evidence type="ECO:0000313" key="2">
    <source>
        <dbReference type="EMBL" id="MCG9970587.1"/>
    </source>
</evidence>
<dbReference type="Pfam" id="PF08240">
    <property type="entry name" value="ADH_N"/>
    <property type="match status" value="1"/>
</dbReference>
<dbReference type="GO" id="GO:0016491">
    <property type="term" value="F:oxidoreductase activity"/>
    <property type="evidence" value="ECO:0007669"/>
    <property type="project" value="InterPro"/>
</dbReference>
<dbReference type="InterPro" id="IPR020843">
    <property type="entry name" value="ER"/>
</dbReference>
<gene>
    <name evidence="2" type="ORF">LU635_02970</name>
</gene>
<protein>
    <submittedName>
        <fullName evidence="2">NAD(P)-dependent alcohol dehydrogenase</fullName>
    </submittedName>
</protein>
<sequence>MMKAVTRSRYGPPEVLSISETEIPKIKDNEILVKVHATTVNRTDCANLTGKPYIVRIFTGLTAPMKDVPGTDFAGEVMQTGKEVTGFEPGARVFGFDDNGLSSMAEYMSIPVSKAIRHIPVGFSYTDAAASVEGAHYAINFLNKVKLRAGEKAMVNGGTGAIGSSLIQLLKYHGLEVVATGPAEHLETLLSLGAKRVIDYKTQDFTRDEEKFDYVFDSVGKSTFGECKRLLVNDGIYISSELGPYSQNPFLAISTTFSEGKKVRFPLPVNITNSLKIISELMESGNYRPLIDRSYPMDQVKEAFEYAMTGRKIGNVILNISQ</sequence>
<dbReference type="InterPro" id="IPR036291">
    <property type="entry name" value="NAD(P)-bd_dom_sf"/>
</dbReference>
<dbReference type="SUPFAM" id="SSF51735">
    <property type="entry name" value="NAD(P)-binding Rossmann-fold domains"/>
    <property type="match status" value="1"/>
</dbReference>
<dbReference type="PANTHER" id="PTHR11695:SF648">
    <property type="entry name" value="ZINC-BINDING OXIDOREDUCTASE"/>
    <property type="match status" value="1"/>
</dbReference>
<dbReference type="Gene3D" id="3.40.50.720">
    <property type="entry name" value="NAD(P)-binding Rossmann-like Domain"/>
    <property type="match status" value="1"/>
</dbReference>